<dbReference type="AlphaFoldDB" id="A0A6L2MC95"/>
<feature type="region of interest" description="Disordered" evidence="1">
    <location>
        <begin position="170"/>
        <end position="194"/>
    </location>
</feature>
<sequence>MLFDVIRKYADILSTMSSADIDVAVNVVETIGKKFQDKVNKAGGMQLSSSLKVSTSPPLVSLSTTINVPCKLNSIDVTATFRVPLTTFVDLHKLINDIEADKYEELSSGMTNGDRMETLDALDPMLVQQVQELYDQVNSNFRPLVADPVLNGVNISIPCKVIEKKSNDGLQTVGKKKKRKGKSKSTNDGQFTSPFIKQTVRYDPKSTTIAPKKGATNVNNPSKSSSMLKTMDTSPKNDNFTTSNSFFALNDEEEEDEEVENVYDESDNLVLNTNIAGSSSFTVGVG</sequence>
<feature type="compositionally biased region" description="Polar residues" evidence="1">
    <location>
        <begin position="216"/>
        <end position="239"/>
    </location>
</feature>
<protein>
    <submittedName>
        <fullName evidence="2">Uncharacterized protein</fullName>
    </submittedName>
</protein>
<dbReference type="EMBL" id="BKCJ010006281">
    <property type="protein sequence ID" value="GEU71290.1"/>
    <property type="molecule type" value="Genomic_DNA"/>
</dbReference>
<evidence type="ECO:0000313" key="2">
    <source>
        <dbReference type="EMBL" id="GEU71290.1"/>
    </source>
</evidence>
<comment type="caution">
    <text evidence="2">The sequence shown here is derived from an EMBL/GenBank/DDBJ whole genome shotgun (WGS) entry which is preliminary data.</text>
</comment>
<accession>A0A6L2MC95</accession>
<reference evidence="2" key="1">
    <citation type="journal article" date="2019" name="Sci. Rep.">
        <title>Draft genome of Tanacetum cinerariifolium, the natural source of mosquito coil.</title>
        <authorList>
            <person name="Yamashiro T."/>
            <person name="Shiraishi A."/>
            <person name="Satake H."/>
            <person name="Nakayama K."/>
        </authorList>
    </citation>
    <scope>NUCLEOTIDE SEQUENCE</scope>
</reference>
<proteinExistence type="predicted"/>
<organism evidence="2">
    <name type="scientific">Tanacetum cinerariifolium</name>
    <name type="common">Dalmatian daisy</name>
    <name type="synonym">Chrysanthemum cinerariifolium</name>
    <dbReference type="NCBI Taxonomy" id="118510"/>
    <lineage>
        <taxon>Eukaryota</taxon>
        <taxon>Viridiplantae</taxon>
        <taxon>Streptophyta</taxon>
        <taxon>Embryophyta</taxon>
        <taxon>Tracheophyta</taxon>
        <taxon>Spermatophyta</taxon>
        <taxon>Magnoliopsida</taxon>
        <taxon>eudicotyledons</taxon>
        <taxon>Gunneridae</taxon>
        <taxon>Pentapetalae</taxon>
        <taxon>asterids</taxon>
        <taxon>campanulids</taxon>
        <taxon>Asterales</taxon>
        <taxon>Asteraceae</taxon>
        <taxon>Asteroideae</taxon>
        <taxon>Anthemideae</taxon>
        <taxon>Anthemidinae</taxon>
        <taxon>Tanacetum</taxon>
    </lineage>
</organism>
<feature type="compositionally biased region" description="Basic residues" evidence="1">
    <location>
        <begin position="174"/>
        <end position="183"/>
    </location>
</feature>
<name>A0A6L2MC95_TANCI</name>
<gene>
    <name evidence="2" type="ORF">Tci_043268</name>
</gene>
<feature type="region of interest" description="Disordered" evidence="1">
    <location>
        <begin position="207"/>
        <end position="239"/>
    </location>
</feature>
<evidence type="ECO:0000256" key="1">
    <source>
        <dbReference type="SAM" id="MobiDB-lite"/>
    </source>
</evidence>